<feature type="region of interest" description="Disordered" evidence="1">
    <location>
        <begin position="139"/>
        <end position="198"/>
    </location>
</feature>
<protein>
    <submittedName>
        <fullName evidence="2">Uncharacterized protein</fullName>
    </submittedName>
</protein>
<keyword evidence="3" id="KW-1185">Reference proteome</keyword>
<evidence type="ECO:0000256" key="1">
    <source>
        <dbReference type="SAM" id="MobiDB-lite"/>
    </source>
</evidence>
<proteinExistence type="predicted"/>
<sequence length="198" mass="20972">MDTLSVAQALAGSGVDQRGCIDGMGNVEMFPSSAVAQSHVPGSAAHIGTLQQPPTPNLLSQHHQRASSIFQNPSFDNKHSAYRSAEASVSVNLVKNSDYSQQQQQQQHSTEMQSVQHSNPTMTSTNTATSTAMMVDEAVPPPVSKTNASTQATNDTINDKATTDNAKAAETNADDAGSSSAVRKVRTWDRTGASEQKQ</sequence>
<accession>A0A5C3E4Q8</accession>
<reference evidence="2 3" key="1">
    <citation type="submission" date="2018-03" db="EMBL/GenBank/DDBJ databases">
        <authorList>
            <person name="Guldener U."/>
        </authorList>
    </citation>
    <scope>NUCLEOTIDE SEQUENCE [LARGE SCALE GENOMIC DNA]</scope>
    <source>
        <strain evidence="2 3">NBRC100155</strain>
    </source>
</reference>
<evidence type="ECO:0000313" key="2">
    <source>
        <dbReference type="EMBL" id="SPO25080.1"/>
    </source>
</evidence>
<feature type="compositionally biased region" description="Polar residues" evidence="1">
    <location>
        <begin position="144"/>
        <end position="156"/>
    </location>
</feature>
<feature type="region of interest" description="Disordered" evidence="1">
    <location>
        <begin position="96"/>
        <end position="126"/>
    </location>
</feature>
<evidence type="ECO:0000313" key="3">
    <source>
        <dbReference type="Proteomes" id="UP000324022"/>
    </source>
</evidence>
<dbReference type="OrthoDB" id="2556703at2759"/>
<feature type="compositionally biased region" description="Polar residues" evidence="1">
    <location>
        <begin position="49"/>
        <end position="65"/>
    </location>
</feature>
<feature type="region of interest" description="Disordered" evidence="1">
    <location>
        <begin position="45"/>
        <end position="65"/>
    </location>
</feature>
<dbReference type="AlphaFoldDB" id="A0A5C3E4Q8"/>
<dbReference type="EMBL" id="OOIN01000010">
    <property type="protein sequence ID" value="SPO25080.1"/>
    <property type="molecule type" value="Genomic_DNA"/>
</dbReference>
<organism evidence="2 3">
    <name type="scientific">Ustilago trichophora</name>
    <dbReference type="NCBI Taxonomy" id="86804"/>
    <lineage>
        <taxon>Eukaryota</taxon>
        <taxon>Fungi</taxon>
        <taxon>Dikarya</taxon>
        <taxon>Basidiomycota</taxon>
        <taxon>Ustilaginomycotina</taxon>
        <taxon>Ustilaginomycetes</taxon>
        <taxon>Ustilaginales</taxon>
        <taxon>Ustilaginaceae</taxon>
        <taxon>Ustilago</taxon>
    </lineage>
</organism>
<name>A0A5C3E4Q8_9BASI</name>
<dbReference type="Proteomes" id="UP000324022">
    <property type="component" value="Unassembled WGS sequence"/>
</dbReference>
<feature type="compositionally biased region" description="Polar residues" evidence="1">
    <location>
        <begin position="108"/>
        <end position="117"/>
    </location>
</feature>
<gene>
    <name evidence="2" type="ORF">UTRI_02822_B</name>
</gene>